<evidence type="ECO:0000313" key="1">
    <source>
        <dbReference type="EMBL" id="GHH20945.1"/>
    </source>
</evidence>
<dbReference type="Proteomes" id="UP000652430">
    <property type="component" value="Unassembled WGS sequence"/>
</dbReference>
<proteinExistence type="predicted"/>
<protein>
    <submittedName>
        <fullName evidence="1">Uncharacterized protein</fullName>
    </submittedName>
</protein>
<sequence length="135" mass="14958">MGEFPDWFPNGCPQQSDEVNLTVYHGCETNPATEEDFTPHARSQRPRKQAMARNGGCMAFGLSCWTTEIDALHAQELFPYAARWHIFSGNVTPEDGRLAPTPTGNQPTHHTFWPYDGVDLLGKFEPALPPMVGAA</sequence>
<evidence type="ECO:0000313" key="2">
    <source>
        <dbReference type="Proteomes" id="UP000652430"/>
    </source>
</evidence>
<reference evidence="2" key="1">
    <citation type="journal article" date="2019" name="Int. J. Syst. Evol. Microbiol.">
        <title>The Global Catalogue of Microorganisms (GCM) 10K type strain sequencing project: providing services to taxonomists for standard genome sequencing and annotation.</title>
        <authorList>
            <consortium name="The Broad Institute Genomics Platform"/>
            <consortium name="The Broad Institute Genome Sequencing Center for Infectious Disease"/>
            <person name="Wu L."/>
            <person name="Ma J."/>
        </authorList>
    </citation>
    <scope>NUCLEOTIDE SEQUENCE [LARGE SCALE GENOMIC DNA]</scope>
    <source>
        <strain evidence="2">CGMCC 1.8957</strain>
    </source>
</reference>
<dbReference type="EMBL" id="BNAQ01000004">
    <property type="protein sequence ID" value="GHH20945.1"/>
    <property type="molecule type" value="Genomic_DNA"/>
</dbReference>
<keyword evidence="2" id="KW-1185">Reference proteome</keyword>
<accession>A0ABQ3LMX4</accession>
<gene>
    <name evidence="1" type="ORF">GCM10008023_29440</name>
</gene>
<name>A0ABQ3LMX4_9SPHN</name>
<comment type="caution">
    <text evidence="1">The sequence shown here is derived from an EMBL/GenBank/DDBJ whole genome shotgun (WGS) entry which is preliminary data.</text>
</comment>
<dbReference type="RefSeq" id="WP_189676859.1">
    <property type="nucleotide sequence ID" value="NZ_BNAQ01000004.1"/>
</dbReference>
<organism evidence="1 2">
    <name type="scientific">Sphingomonas glacialis</name>
    <dbReference type="NCBI Taxonomy" id="658225"/>
    <lineage>
        <taxon>Bacteria</taxon>
        <taxon>Pseudomonadati</taxon>
        <taxon>Pseudomonadota</taxon>
        <taxon>Alphaproteobacteria</taxon>
        <taxon>Sphingomonadales</taxon>
        <taxon>Sphingomonadaceae</taxon>
        <taxon>Sphingomonas</taxon>
    </lineage>
</organism>